<organism evidence="3 4">
    <name type="scientific">Lentzea guizhouensis</name>
    <dbReference type="NCBI Taxonomy" id="1586287"/>
    <lineage>
        <taxon>Bacteria</taxon>
        <taxon>Bacillati</taxon>
        <taxon>Actinomycetota</taxon>
        <taxon>Actinomycetes</taxon>
        <taxon>Pseudonocardiales</taxon>
        <taxon>Pseudonocardiaceae</taxon>
        <taxon>Lentzea</taxon>
    </lineage>
</organism>
<protein>
    <submittedName>
        <fullName evidence="3">Epimerase</fullName>
    </submittedName>
</protein>
<dbReference type="PANTHER" id="PTHR43000">
    <property type="entry name" value="DTDP-D-GLUCOSE 4,6-DEHYDRATASE-RELATED"/>
    <property type="match status" value="1"/>
</dbReference>
<dbReference type="Gene3D" id="3.40.50.720">
    <property type="entry name" value="NAD(P)-binding Rossmann-like Domain"/>
    <property type="match status" value="1"/>
</dbReference>
<dbReference type="EMBL" id="CP016793">
    <property type="protein sequence ID" value="ANZ39733.1"/>
    <property type="molecule type" value="Genomic_DNA"/>
</dbReference>
<dbReference type="PROSITE" id="PS00061">
    <property type="entry name" value="ADH_SHORT"/>
    <property type="match status" value="1"/>
</dbReference>
<dbReference type="InterPro" id="IPR036291">
    <property type="entry name" value="NAD(P)-bd_dom_sf"/>
</dbReference>
<reference evidence="3 4" key="1">
    <citation type="submission" date="2016-07" db="EMBL/GenBank/DDBJ databases">
        <title>Complete genome sequence of the Lentzea guizhouensis DHS C013.</title>
        <authorList>
            <person name="Cao C."/>
        </authorList>
    </citation>
    <scope>NUCLEOTIDE SEQUENCE [LARGE SCALE GENOMIC DNA]</scope>
    <source>
        <strain evidence="3 4">DHS C013</strain>
    </source>
</reference>
<dbReference type="AlphaFoldDB" id="A0A1B2HPT9"/>
<name>A0A1B2HPT9_9PSEU</name>
<keyword evidence="4" id="KW-1185">Reference proteome</keyword>
<proteinExistence type="inferred from homology"/>
<dbReference type="SUPFAM" id="SSF51735">
    <property type="entry name" value="NAD(P)-binding Rossmann-fold domains"/>
    <property type="match status" value="1"/>
</dbReference>
<gene>
    <name evidence="3" type="ORF">BBK82_30515</name>
</gene>
<dbReference type="Gene3D" id="3.90.25.10">
    <property type="entry name" value="UDP-galactose 4-epimerase, domain 1"/>
    <property type="match status" value="1"/>
</dbReference>
<dbReference type="KEGG" id="led:BBK82_30515"/>
<dbReference type="Pfam" id="PF01370">
    <property type="entry name" value="Epimerase"/>
    <property type="match status" value="1"/>
</dbReference>
<dbReference type="InterPro" id="IPR001509">
    <property type="entry name" value="Epimerase_deHydtase"/>
</dbReference>
<evidence type="ECO:0000259" key="2">
    <source>
        <dbReference type="Pfam" id="PF01370"/>
    </source>
</evidence>
<comment type="similarity">
    <text evidence="1">Belongs to the NAD(P)-dependent epimerase/dehydratase family.</text>
</comment>
<dbReference type="Proteomes" id="UP000093053">
    <property type="component" value="Chromosome"/>
</dbReference>
<evidence type="ECO:0000313" key="4">
    <source>
        <dbReference type="Proteomes" id="UP000093053"/>
    </source>
</evidence>
<dbReference type="OrthoDB" id="9801785at2"/>
<dbReference type="STRING" id="1586287.BBK82_30515"/>
<feature type="domain" description="NAD-dependent epimerase/dehydratase" evidence="2">
    <location>
        <begin position="8"/>
        <end position="234"/>
    </location>
</feature>
<sequence length="321" mass="34909">MGARVERVLITGGAGFIGRHLAARLLQAGSEVVVVDDLRVTPLLGTVGELRAKAVLEMDPGDLRGVDVVYHLASHKNVPESFDRPLDYLDNVDSGRHLLDLCERAGVPKVFVGSTCEVYGAAHLPNREDMALSPRSPYASSKVALEMIARSHQQLPRSITEVTVVRFFNVYGPGERPDAVVPALCRSAIRDGRLPIEGTGAQRRDFSYVDDTVERLVRLAAVPTGASGGTINVGSGRSHTVSALARLIQSIKPGVEIEHRPRRRNEIAEFLASTLHQDEVLGPVAEPTAFADGVRRTYDWWLERLSADVDARELAGQEAGR</sequence>
<evidence type="ECO:0000313" key="3">
    <source>
        <dbReference type="EMBL" id="ANZ39733.1"/>
    </source>
</evidence>
<evidence type="ECO:0000256" key="1">
    <source>
        <dbReference type="ARBA" id="ARBA00007637"/>
    </source>
</evidence>
<accession>A0A1B2HPT9</accession>
<dbReference type="InterPro" id="IPR020904">
    <property type="entry name" value="Sc_DH/Rdtase_CS"/>
</dbReference>